<dbReference type="GO" id="GO:0070069">
    <property type="term" value="C:cytochrome complex"/>
    <property type="evidence" value="ECO:0007669"/>
    <property type="project" value="TreeGrafter"/>
</dbReference>
<feature type="transmembrane region" description="Helical" evidence="7">
    <location>
        <begin position="122"/>
        <end position="143"/>
    </location>
</feature>
<feature type="transmembrane region" description="Helical" evidence="7">
    <location>
        <begin position="82"/>
        <end position="101"/>
    </location>
</feature>
<reference evidence="8 9" key="1">
    <citation type="journal article" date="2022" name="IScience">
        <title>An ultrasensitive nanofiber-based assay for enzymatic hydrolysis and deep-sea microbial degradation of cellulose.</title>
        <authorList>
            <person name="Tsudome M."/>
            <person name="Tachioka M."/>
            <person name="Miyazaki M."/>
            <person name="Uchimura K."/>
            <person name="Tsuda M."/>
            <person name="Takaki Y."/>
            <person name="Deguchi S."/>
        </authorList>
    </citation>
    <scope>NUCLEOTIDE SEQUENCE [LARGE SCALE GENOMIC DNA]</scope>
    <source>
        <strain evidence="8 9">GE09</strain>
    </source>
</reference>
<dbReference type="InterPro" id="IPR003317">
    <property type="entry name" value="Cyt-d_oxidase_su2"/>
</dbReference>
<evidence type="ECO:0000256" key="4">
    <source>
        <dbReference type="ARBA" id="ARBA00022692"/>
    </source>
</evidence>
<name>A0AAN1WGM3_9GAMM</name>
<keyword evidence="9" id="KW-1185">Reference proteome</keyword>
<feature type="transmembrane region" description="Helical" evidence="7">
    <location>
        <begin position="188"/>
        <end position="211"/>
    </location>
</feature>
<dbReference type="AlphaFoldDB" id="A0AAN1WGM3"/>
<protein>
    <submittedName>
        <fullName evidence="8">Cytochrome bd ubiquinol oxidase subunit II</fullName>
    </submittedName>
</protein>
<evidence type="ECO:0000313" key="8">
    <source>
        <dbReference type="EMBL" id="BCD97255.1"/>
    </source>
</evidence>
<dbReference type="PANTHER" id="PTHR43141">
    <property type="entry name" value="CYTOCHROME BD2 SUBUNIT II"/>
    <property type="match status" value="1"/>
</dbReference>
<feature type="transmembrane region" description="Helical" evidence="7">
    <location>
        <begin position="254"/>
        <end position="276"/>
    </location>
</feature>
<evidence type="ECO:0000256" key="7">
    <source>
        <dbReference type="SAM" id="Phobius"/>
    </source>
</evidence>
<organism evidence="8 9">
    <name type="scientific">Marinagarivorans cellulosilyticus</name>
    <dbReference type="NCBI Taxonomy" id="2721545"/>
    <lineage>
        <taxon>Bacteria</taxon>
        <taxon>Pseudomonadati</taxon>
        <taxon>Pseudomonadota</taxon>
        <taxon>Gammaproteobacteria</taxon>
        <taxon>Cellvibrionales</taxon>
        <taxon>Cellvibrionaceae</taxon>
        <taxon>Marinagarivorans</taxon>
    </lineage>
</organism>
<keyword evidence="6 7" id="KW-0472">Membrane</keyword>
<evidence type="ECO:0000313" key="9">
    <source>
        <dbReference type="Proteomes" id="UP001320119"/>
    </source>
</evidence>
<keyword evidence="4 7" id="KW-0812">Transmembrane</keyword>
<feature type="transmembrane region" description="Helical" evidence="7">
    <location>
        <begin position="6"/>
        <end position="24"/>
    </location>
</feature>
<feature type="transmembrane region" description="Helical" evidence="7">
    <location>
        <begin position="296"/>
        <end position="321"/>
    </location>
</feature>
<feature type="transmembrane region" description="Helical" evidence="7">
    <location>
        <begin position="149"/>
        <end position="176"/>
    </location>
</feature>
<keyword evidence="5 7" id="KW-1133">Transmembrane helix</keyword>
<evidence type="ECO:0000256" key="2">
    <source>
        <dbReference type="ARBA" id="ARBA00007543"/>
    </source>
</evidence>
<dbReference type="GO" id="GO:0005886">
    <property type="term" value="C:plasma membrane"/>
    <property type="evidence" value="ECO:0007669"/>
    <property type="project" value="UniProtKB-SubCell"/>
</dbReference>
<comment type="similarity">
    <text evidence="2">Belongs to the cytochrome ubiquinol oxidase subunit 2 family.</text>
</comment>
<evidence type="ECO:0000256" key="6">
    <source>
        <dbReference type="ARBA" id="ARBA00023136"/>
    </source>
</evidence>
<evidence type="ECO:0000256" key="3">
    <source>
        <dbReference type="ARBA" id="ARBA00022475"/>
    </source>
</evidence>
<dbReference type="RefSeq" id="WP_236986728.1">
    <property type="nucleotide sequence ID" value="NZ_AP023086.1"/>
</dbReference>
<proteinExistence type="inferred from homology"/>
<dbReference type="KEGG" id="marq:MARGE09_P1456"/>
<feature type="transmembrane region" description="Helical" evidence="7">
    <location>
        <begin position="223"/>
        <end position="242"/>
    </location>
</feature>
<dbReference type="Pfam" id="PF02322">
    <property type="entry name" value="Cyt_bd_oxida_II"/>
    <property type="match status" value="1"/>
</dbReference>
<dbReference type="Proteomes" id="UP001320119">
    <property type="component" value="Chromosome"/>
</dbReference>
<sequence length="331" mass="35954">MTHAELAIIFAGLMGLAVFIYAIADGYDLGVGMLLPQASSSQAESMRDTMIASIGPFWDANETWLVLAVGILLIAFPTAHSIVLYQLYLPATFMLVGLILRGVAFDFRAKTSVAQKAYWDKAFFAGSLLTSLCQGYMLGRFVLGFEHSLIAYIFAILAALGVSIAYCLIGAAWLVYKTEGSVQKRAQAKLSLFTVITGVGIILVSLANLWANPDVLNRWFNSQLGVWLIAIPLLGLAGFAALTAYIRKRHRSDLWPLLCVIIIFASSFFGLAASFLPDIVPGQLTIFEAASAAESLQFILVGAAIVVPCICAYTAFSYWVFRGKSQALKYE</sequence>
<keyword evidence="3" id="KW-1003">Cell membrane</keyword>
<dbReference type="EMBL" id="AP023086">
    <property type="protein sequence ID" value="BCD97255.1"/>
    <property type="molecule type" value="Genomic_DNA"/>
</dbReference>
<comment type="subcellular location">
    <subcellularLocation>
        <location evidence="1">Cell membrane</location>
        <topology evidence="1">Multi-pass membrane protein</topology>
    </subcellularLocation>
</comment>
<gene>
    <name evidence="8" type="ORF">MARGE09_P1456</name>
</gene>
<dbReference type="GO" id="GO:0016682">
    <property type="term" value="F:oxidoreductase activity, acting on diphenols and related substances as donors, oxygen as acceptor"/>
    <property type="evidence" value="ECO:0007669"/>
    <property type="project" value="TreeGrafter"/>
</dbReference>
<dbReference type="PANTHER" id="PTHR43141:SF2">
    <property type="entry name" value="BLR3729 PROTEIN"/>
    <property type="match status" value="1"/>
</dbReference>
<accession>A0AAN1WGM3</accession>
<evidence type="ECO:0000256" key="1">
    <source>
        <dbReference type="ARBA" id="ARBA00004651"/>
    </source>
</evidence>
<dbReference type="GO" id="GO:0019646">
    <property type="term" value="P:aerobic electron transport chain"/>
    <property type="evidence" value="ECO:0007669"/>
    <property type="project" value="TreeGrafter"/>
</dbReference>
<dbReference type="GO" id="GO:0009055">
    <property type="term" value="F:electron transfer activity"/>
    <property type="evidence" value="ECO:0007669"/>
    <property type="project" value="TreeGrafter"/>
</dbReference>
<evidence type="ECO:0000256" key="5">
    <source>
        <dbReference type="ARBA" id="ARBA00022989"/>
    </source>
</evidence>